<dbReference type="EMBL" id="JBHLVZ010000001">
    <property type="protein sequence ID" value="MFC0384196.1"/>
    <property type="molecule type" value="Genomic_DNA"/>
</dbReference>
<feature type="region of interest" description="Disordered" evidence="1">
    <location>
        <begin position="30"/>
        <end position="68"/>
    </location>
</feature>
<protein>
    <submittedName>
        <fullName evidence="2">Uncharacterized protein</fullName>
    </submittedName>
</protein>
<accession>A0ABV6IKS4</accession>
<gene>
    <name evidence="2" type="ORF">ACFFIC_01370</name>
</gene>
<keyword evidence="3" id="KW-1185">Reference proteome</keyword>
<reference evidence="2 3" key="1">
    <citation type="submission" date="2024-09" db="EMBL/GenBank/DDBJ databases">
        <authorList>
            <person name="Sun Q."/>
            <person name="Mori K."/>
        </authorList>
    </citation>
    <scope>NUCLEOTIDE SEQUENCE [LARGE SCALE GENOMIC DNA]</scope>
    <source>
        <strain evidence="2 3">CCM 7468</strain>
    </source>
</reference>
<dbReference type="RefSeq" id="WP_377048220.1">
    <property type="nucleotide sequence ID" value="NZ_JBHLVZ010000001.1"/>
</dbReference>
<evidence type="ECO:0000256" key="1">
    <source>
        <dbReference type="SAM" id="MobiDB-lite"/>
    </source>
</evidence>
<evidence type="ECO:0000313" key="3">
    <source>
        <dbReference type="Proteomes" id="UP001589789"/>
    </source>
</evidence>
<proteinExistence type="predicted"/>
<comment type="caution">
    <text evidence="2">The sequence shown here is derived from an EMBL/GenBank/DDBJ whole genome shotgun (WGS) entry which is preliminary data.</text>
</comment>
<evidence type="ECO:0000313" key="2">
    <source>
        <dbReference type="EMBL" id="MFC0384196.1"/>
    </source>
</evidence>
<sequence>MISTNSLAAFTQDVSRAAGVGDVRPVRANAARSTEGAAQAAPAQRLLEAVPPKPTTPLPRGSLLDLRV</sequence>
<name>A0ABV6IKS4_9PROT</name>
<dbReference type="Proteomes" id="UP001589789">
    <property type="component" value="Unassembled WGS sequence"/>
</dbReference>
<organism evidence="2 3">
    <name type="scientific">Muricoccus vinaceus</name>
    <dbReference type="NCBI Taxonomy" id="424704"/>
    <lineage>
        <taxon>Bacteria</taxon>
        <taxon>Pseudomonadati</taxon>
        <taxon>Pseudomonadota</taxon>
        <taxon>Alphaproteobacteria</taxon>
        <taxon>Acetobacterales</taxon>
        <taxon>Roseomonadaceae</taxon>
        <taxon>Muricoccus</taxon>
    </lineage>
</organism>